<dbReference type="GO" id="GO:0070063">
    <property type="term" value="F:RNA polymerase binding"/>
    <property type="evidence" value="ECO:0007669"/>
    <property type="project" value="InterPro"/>
</dbReference>
<dbReference type="InterPro" id="IPR001437">
    <property type="entry name" value="Tscrpt_elong_fac_GreA/B_C"/>
</dbReference>
<dbReference type="FunFam" id="3.10.50.30:FF:000001">
    <property type="entry name" value="Transcription elongation factor GreA"/>
    <property type="match status" value="1"/>
</dbReference>
<dbReference type="SUPFAM" id="SSF54534">
    <property type="entry name" value="FKBP-like"/>
    <property type="match status" value="1"/>
</dbReference>
<comment type="function">
    <text evidence="6 8 9">Necessary for efficient RNA polymerase transcription elongation past template-encoded arresting sites. The arresting sites in DNA have the property of trapping a certain fraction of elongating RNA polymerases that pass through, resulting in locked ternary complexes. Cleavage of the nascent transcript by cleavage factors such as GreA or GreB allows the resumption of elongation from the new 3'terminus. GreA releases sequences of 2 to 3 nucleotides.</text>
</comment>
<feature type="domain" description="Transcription elongation factor GreA/GreB N-terminal" evidence="11">
    <location>
        <begin position="3"/>
        <end position="72"/>
    </location>
</feature>
<dbReference type="EMBL" id="MHOI01000007">
    <property type="protein sequence ID" value="OGZ61891.1"/>
    <property type="molecule type" value="Genomic_DNA"/>
</dbReference>
<accession>A0A1G2HI23</accession>
<evidence type="ECO:0000259" key="11">
    <source>
        <dbReference type="Pfam" id="PF03449"/>
    </source>
</evidence>
<keyword evidence="4 8" id="KW-0238">DNA-binding</keyword>
<dbReference type="HAMAP" id="MF_00105">
    <property type="entry name" value="GreA_GreB"/>
    <property type="match status" value="1"/>
</dbReference>
<keyword evidence="5 8" id="KW-0804">Transcription</keyword>
<evidence type="ECO:0000256" key="4">
    <source>
        <dbReference type="ARBA" id="ARBA00023125"/>
    </source>
</evidence>
<comment type="similarity">
    <text evidence="1 8 9">Belongs to the GreA/GreB family.</text>
</comment>
<dbReference type="PIRSF" id="PIRSF006092">
    <property type="entry name" value="GreA_GreB"/>
    <property type="match status" value="1"/>
</dbReference>
<dbReference type="SUPFAM" id="SSF46557">
    <property type="entry name" value="GreA transcript cleavage protein, N-terminal domain"/>
    <property type="match status" value="1"/>
</dbReference>
<dbReference type="Pfam" id="PF01272">
    <property type="entry name" value="GreA_GreB"/>
    <property type="match status" value="1"/>
</dbReference>
<dbReference type="PANTHER" id="PTHR30437">
    <property type="entry name" value="TRANSCRIPTION ELONGATION FACTOR GREA"/>
    <property type="match status" value="1"/>
</dbReference>
<evidence type="ECO:0000256" key="1">
    <source>
        <dbReference type="ARBA" id="ARBA00008213"/>
    </source>
</evidence>
<evidence type="ECO:0000256" key="3">
    <source>
        <dbReference type="ARBA" id="ARBA00023015"/>
    </source>
</evidence>
<proteinExistence type="inferred from homology"/>
<dbReference type="NCBIfam" id="NF001263">
    <property type="entry name" value="PRK00226.1-4"/>
    <property type="match status" value="1"/>
</dbReference>
<comment type="caution">
    <text evidence="12">The sequence shown here is derived from an EMBL/GenBank/DDBJ whole genome shotgun (WGS) entry which is preliminary data.</text>
</comment>
<dbReference type="Proteomes" id="UP000179153">
    <property type="component" value="Unassembled WGS sequence"/>
</dbReference>
<dbReference type="InterPro" id="IPR036805">
    <property type="entry name" value="Tscrpt_elong_fac_GreA/B_N_sf"/>
</dbReference>
<dbReference type="InterPro" id="IPR036953">
    <property type="entry name" value="GreA/GreB_C_sf"/>
</dbReference>
<evidence type="ECO:0000256" key="6">
    <source>
        <dbReference type="ARBA" id="ARBA00024916"/>
    </source>
</evidence>
<sequence>MDYLTRNGYKQLKEELEYLKNEKRWEVAHWLREASTQGDMDENAEYIAAKEEQDRIEQRIEQLEMRLRNARIVNTPRTNDVVQVGSKVRLATVKKNLKFRIVGVEEADVAKGDISTESPIGRALLGKGVGDVIEFPTPKGNKRYKITRIA</sequence>
<dbReference type="GO" id="GO:0003677">
    <property type="term" value="F:DNA binding"/>
    <property type="evidence" value="ECO:0007669"/>
    <property type="project" value="UniProtKB-UniRule"/>
</dbReference>
<evidence type="ECO:0000313" key="12">
    <source>
        <dbReference type="EMBL" id="OGZ61891.1"/>
    </source>
</evidence>
<evidence type="ECO:0000256" key="7">
    <source>
        <dbReference type="ARBA" id="ARBA00030776"/>
    </source>
</evidence>
<evidence type="ECO:0000256" key="5">
    <source>
        <dbReference type="ARBA" id="ARBA00023163"/>
    </source>
</evidence>
<keyword evidence="8" id="KW-0175">Coiled coil</keyword>
<reference evidence="12 13" key="1">
    <citation type="journal article" date="2016" name="Nat. Commun.">
        <title>Thousands of microbial genomes shed light on interconnected biogeochemical processes in an aquifer system.</title>
        <authorList>
            <person name="Anantharaman K."/>
            <person name="Brown C.T."/>
            <person name="Hug L.A."/>
            <person name="Sharon I."/>
            <person name="Castelle C.J."/>
            <person name="Probst A.J."/>
            <person name="Thomas B.C."/>
            <person name="Singh A."/>
            <person name="Wilkins M.J."/>
            <person name="Karaoz U."/>
            <person name="Brodie E.L."/>
            <person name="Williams K.H."/>
            <person name="Hubbard S.S."/>
            <person name="Banfield J.F."/>
        </authorList>
    </citation>
    <scope>NUCLEOTIDE SEQUENCE [LARGE SCALE GENOMIC DNA]</scope>
</reference>
<keyword evidence="3 8" id="KW-0805">Transcription regulation</keyword>
<dbReference type="Gene3D" id="1.10.287.180">
    <property type="entry name" value="Transcription elongation factor, GreA/GreB, N-terminal domain"/>
    <property type="match status" value="1"/>
</dbReference>
<evidence type="ECO:0000313" key="13">
    <source>
        <dbReference type="Proteomes" id="UP000179153"/>
    </source>
</evidence>
<dbReference type="PROSITE" id="PS00830">
    <property type="entry name" value="GREAB_2"/>
    <property type="match status" value="1"/>
</dbReference>
<dbReference type="InterPro" id="IPR028624">
    <property type="entry name" value="Tscrpt_elong_fac_GreA/B"/>
</dbReference>
<dbReference type="AlphaFoldDB" id="A0A1G2HI23"/>
<evidence type="ECO:0000259" key="10">
    <source>
        <dbReference type="Pfam" id="PF01272"/>
    </source>
</evidence>
<gene>
    <name evidence="8" type="primary">greA</name>
    <name evidence="12" type="ORF">A2932_00395</name>
</gene>
<dbReference type="Gene3D" id="3.10.50.30">
    <property type="entry name" value="Transcription elongation factor, GreA/GreB, C-terminal domain"/>
    <property type="match status" value="1"/>
</dbReference>
<protein>
    <recommendedName>
        <fullName evidence="2 8">Transcription elongation factor GreA</fullName>
    </recommendedName>
    <alternativeName>
        <fullName evidence="7 8">Transcript cleavage factor GreA</fullName>
    </alternativeName>
</protein>
<evidence type="ECO:0000256" key="8">
    <source>
        <dbReference type="HAMAP-Rule" id="MF_00105"/>
    </source>
</evidence>
<dbReference type="Pfam" id="PF03449">
    <property type="entry name" value="GreA_GreB_N"/>
    <property type="match status" value="1"/>
</dbReference>
<dbReference type="InterPro" id="IPR018151">
    <property type="entry name" value="TF_GreA/GreB_CS"/>
</dbReference>
<dbReference type="InterPro" id="IPR006359">
    <property type="entry name" value="Tscrpt_elong_fac_GreA"/>
</dbReference>
<dbReference type="GO" id="GO:0006354">
    <property type="term" value="P:DNA-templated transcription elongation"/>
    <property type="evidence" value="ECO:0007669"/>
    <property type="project" value="TreeGrafter"/>
</dbReference>
<dbReference type="GO" id="GO:0032784">
    <property type="term" value="P:regulation of DNA-templated transcription elongation"/>
    <property type="evidence" value="ECO:0007669"/>
    <property type="project" value="UniProtKB-UniRule"/>
</dbReference>
<dbReference type="InterPro" id="IPR023459">
    <property type="entry name" value="Tscrpt_elong_fac_GreA/B_fam"/>
</dbReference>
<dbReference type="InterPro" id="IPR022691">
    <property type="entry name" value="Tscrpt_elong_fac_GreA/B_N"/>
</dbReference>
<dbReference type="FunFam" id="1.10.287.180:FF:000001">
    <property type="entry name" value="Transcription elongation factor GreA"/>
    <property type="match status" value="1"/>
</dbReference>
<feature type="domain" description="Transcription elongation factor GreA/GreB C-terminal" evidence="10">
    <location>
        <begin position="78"/>
        <end position="149"/>
    </location>
</feature>
<name>A0A1G2HI23_9BACT</name>
<organism evidence="12 13">
    <name type="scientific">Candidatus Spechtbacteria bacterium RIFCSPLOWO2_01_FULL_46_10</name>
    <dbReference type="NCBI Taxonomy" id="1802163"/>
    <lineage>
        <taxon>Bacteria</taxon>
        <taxon>Candidatus Spechtiibacteriota</taxon>
    </lineage>
</organism>
<evidence type="ECO:0000256" key="9">
    <source>
        <dbReference type="RuleBase" id="RU000556"/>
    </source>
</evidence>
<evidence type="ECO:0000256" key="2">
    <source>
        <dbReference type="ARBA" id="ARBA00013729"/>
    </source>
</evidence>
<dbReference type="PROSITE" id="PS00829">
    <property type="entry name" value="GREAB_1"/>
    <property type="match status" value="1"/>
</dbReference>
<feature type="coiled-coil region" evidence="8">
    <location>
        <begin position="46"/>
        <end position="73"/>
    </location>
</feature>
<dbReference type="NCBIfam" id="TIGR01462">
    <property type="entry name" value="greA"/>
    <property type="match status" value="1"/>
</dbReference>
<dbReference type="PANTHER" id="PTHR30437:SF4">
    <property type="entry name" value="TRANSCRIPTION ELONGATION FACTOR GREA"/>
    <property type="match status" value="1"/>
</dbReference>
<dbReference type="STRING" id="1802163.A2932_00395"/>